<reference evidence="1 2" key="1">
    <citation type="journal article" date="2015" name="Nature">
        <title>rRNA introns, odd ribosomes, and small enigmatic genomes across a large radiation of phyla.</title>
        <authorList>
            <person name="Brown C.T."/>
            <person name="Hug L.A."/>
            <person name="Thomas B.C."/>
            <person name="Sharon I."/>
            <person name="Castelle C.J."/>
            <person name="Singh A."/>
            <person name="Wilkins M.J."/>
            <person name="Williams K.H."/>
            <person name="Banfield J.F."/>
        </authorList>
    </citation>
    <scope>NUCLEOTIDE SEQUENCE [LARGE SCALE GENOMIC DNA]</scope>
</reference>
<accession>A0A0G0I677</accession>
<name>A0A0G0I677_9BACT</name>
<evidence type="ECO:0000313" key="2">
    <source>
        <dbReference type="Proteomes" id="UP000034231"/>
    </source>
</evidence>
<protein>
    <recommendedName>
        <fullName evidence="3">Alpha/beta hydrolase</fullName>
    </recommendedName>
</protein>
<evidence type="ECO:0000313" key="1">
    <source>
        <dbReference type="EMBL" id="KKQ50823.1"/>
    </source>
</evidence>
<organism evidence="1 2">
    <name type="scientific">Candidatus Shapirobacteria bacterium GW2011_GWE1_38_10</name>
    <dbReference type="NCBI Taxonomy" id="1618488"/>
    <lineage>
        <taxon>Bacteria</taxon>
        <taxon>Candidatus Shapironibacteriota</taxon>
    </lineage>
</organism>
<gene>
    <name evidence="1" type="ORF">US68_C0001G0022</name>
</gene>
<sequence length="197" mass="22444">MIKKVLILTGLNQETTLPILKMAEGKLSKDLGIETKIFNSGWESRKNFGEVEERLSKKIDAVDGEVILIGISAGMVVALVAKNKYGDKIPKMISLCGWSRPKIKLNHEEKEKYKALAKLNNVFGEGVERYTKIYKEILPKDWKKIMVFWAENDELIPKSCCVHKGMKPVELKILEHVSGIVIGLTRTKEMREFIEKK</sequence>
<dbReference type="SUPFAM" id="SSF53474">
    <property type="entry name" value="alpha/beta-Hydrolases"/>
    <property type="match status" value="1"/>
</dbReference>
<dbReference type="AlphaFoldDB" id="A0A0G0I677"/>
<proteinExistence type="predicted"/>
<evidence type="ECO:0008006" key="3">
    <source>
        <dbReference type="Google" id="ProtNLM"/>
    </source>
</evidence>
<dbReference type="Gene3D" id="3.40.50.1820">
    <property type="entry name" value="alpha/beta hydrolase"/>
    <property type="match status" value="1"/>
</dbReference>
<dbReference type="InterPro" id="IPR029058">
    <property type="entry name" value="AB_hydrolase_fold"/>
</dbReference>
<comment type="caution">
    <text evidence="1">The sequence shown here is derived from an EMBL/GenBank/DDBJ whole genome shotgun (WGS) entry which is preliminary data.</text>
</comment>
<dbReference type="EMBL" id="LBTX01000001">
    <property type="protein sequence ID" value="KKQ50823.1"/>
    <property type="molecule type" value="Genomic_DNA"/>
</dbReference>
<dbReference type="Proteomes" id="UP000034231">
    <property type="component" value="Unassembled WGS sequence"/>
</dbReference>